<dbReference type="Proteomes" id="UP000790709">
    <property type="component" value="Unassembled WGS sequence"/>
</dbReference>
<evidence type="ECO:0000313" key="1">
    <source>
        <dbReference type="EMBL" id="KAH7924792.1"/>
    </source>
</evidence>
<keyword evidence="2" id="KW-1185">Reference proteome</keyword>
<gene>
    <name evidence="1" type="ORF">BV22DRAFT_485977</name>
</gene>
<accession>A0ACB8BH22</accession>
<name>A0ACB8BH22_9AGAM</name>
<dbReference type="EMBL" id="MU266416">
    <property type="protein sequence ID" value="KAH7924792.1"/>
    <property type="molecule type" value="Genomic_DNA"/>
</dbReference>
<comment type="caution">
    <text evidence="1">The sequence shown here is derived from an EMBL/GenBank/DDBJ whole genome shotgun (WGS) entry which is preliminary data.</text>
</comment>
<sequence>MTFMALSHPLHSTIRTLRILLQWLRTIPRTFVASARYGLRLALAYLRELGKLRLRSSHNARTSTPESLGVYRSQSTIICASREPSLRVLDQTGGYLPQEQDHEVNIPMSVMDSNPTLPSATIPASSFALVRSATSASAPPTISAPSEPLPTGSTHLVGVVSSAPPLGDTADPQSPSDTNTTDPIWEPSTASEVRRYDRGIRWINAENEVRNGGTI</sequence>
<proteinExistence type="predicted"/>
<evidence type="ECO:0000313" key="2">
    <source>
        <dbReference type="Proteomes" id="UP000790709"/>
    </source>
</evidence>
<protein>
    <submittedName>
        <fullName evidence="1">Uncharacterized protein</fullName>
    </submittedName>
</protein>
<organism evidence="1 2">
    <name type="scientific">Leucogyrophana mollusca</name>
    <dbReference type="NCBI Taxonomy" id="85980"/>
    <lineage>
        <taxon>Eukaryota</taxon>
        <taxon>Fungi</taxon>
        <taxon>Dikarya</taxon>
        <taxon>Basidiomycota</taxon>
        <taxon>Agaricomycotina</taxon>
        <taxon>Agaricomycetes</taxon>
        <taxon>Agaricomycetidae</taxon>
        <taxon>Boletales</taxon>
        <taxon>Boletales incertae sedis</taxon>
        <taxon>Leucogyrophana</taxon>
    </lineage>
</organism>
<reference evidence="1" key="1">
    <citation type="journal article" date="2021" name="New Phytol.">
        <title>Evolutionary innovations through gain and loss of genes in the ectomycorrhizal Boletales.</title>
        <authorList>
            <person name="Wu G."/>
            <person name="Miyauchi S."/>
            <person name="Morin E."/>
            <person name="Kuo A."/>
            <person name="Drula E."/>
            <person name="Varga T."/>
            <person name="Kohler A."/>
            <person name="Feng B."/>
            <person name="Cao Y."/>
            <person name="Lipzen A."/>
            <person name="Daum C."/>
            <person name="Hundley H."/>
            <person name="Pangilinan J."/>
            <person name="Johnson J."/>
            <person name="Barry K."/>
            <person name="LaButti K."/>
            <person name="Ng V."/>
            <person name="Ahrendt S."/>
            <person name="Min B."/>
            <person name="Choi I.G."/>
            <person name="Park H."/>
            <person name="Plett J.M."/>
            <person name="Magnuson J."/>
            <person name="Spatafora J.W."/>
            <person name="Nagy L.G."/>
            <person name="Henrissat B."/>
            <person name="Grigoriev I.V."/>
            <person name="Yang Z.L."/>
            <person name="Xu J."/>
            <person name="Martin F.M."/>
        </authorList>
    </citation>
    <scope>NUCLEOTIDE SEQUENCE</scope>
    <source>
        <strain evidence="1">KUC20120723A-06</strain>
    </source>
</reference>